<comment type="similarity">
    <text evidence="1">Belongs to the AfsR/DnrI/RedD regulatory family.</text>
</comment>
<dbReference type="Pfam" id="PF13401">
    <property type="entry name" value="AAA_22"/>
    <property type="match status" value="1"/>
</dbReference>
<dbReference type="Gene3D" id="1.25.40.10">
    <property type="entry name" value="Tetratricopeptide repeat domain"/>
    <property type="match status" value="2"/>
</dbReference>
<gene>
    <name evidence="7" type="ORF">NP048_17695</name>
</gene>
<protein>
    <submittedName>
        <fullName evidence="7">Winged helix-turn-helix domain-containing protein</fullName>
    </submittedName>
</protein>
<name>A0ABY5KM69_9CELL</name>
<keyword evidence="2" id="KW-0805">Transcription regulation</keyword>
<evidence type="ECO:0000313" key="8">
    <source>
        <dbReference type="Proteomes" id="UP001316384"/>
    </source>
</evidence>
<reference evidence="7 8" key="1">
    <citation type="submission" date="2022-07" db="EMBL/GenBank/DDBJ databases">
        <title>Novel species in genus cellulomonas.</title>
        <authorList>
            <person name="Ye L."/>
        </authorList>
    </citation>
    <scope>NUCLEOTIDE SEQUENCE [LARGE SCALE GENOMIC DNA]</scope>
    <source>
        <strain evidence="8">zg-B89</strain>
    </source>
</reference>
<organism evidence="7 8">
    <name type="scientific">Cellulomonas xiejunii</name>
    <dbReference type="NCBI Taxonomy" id="2968083"/>
    <lineage>
        <taxon>Bacteria</taxon>
        <taxon>Bacillati</taxon>
        <taxon>Actinomycetota</taxon>
        <taxon>Actinomycetes</taxon>
        <taxon>Micrococcales</taxon>
        <taxon>Cellulomonadaceae</taxon>
        <taxon>Cellulomonas</taxon>
    </lineage>
</organism>
<dbReference type="InterPro" id="IPR016032">
    <property type="entry name" value="Sig_transdc_resp-reg_C-effctor"/>
</dbReference>
<proteinExistence type="inferred from homology"/>
<keyword evidence="3 5" id="KW-0238">DNA-binding</keyword>
<dbReference type="SUPFAM" id="SSF46894">
    <property type="entry name" value="C-terminal effector domain of the bipartite response regulators"/>
    <property type="match status" value="1"/>
</dbReference>
<evidence type="ECO:0000313" key="7">
    <source>
        <dbReference type="EMBL" id="UUI71599.1"/>
    </source>
</evidence>
<dbReference type="Pfam" id="PF00486">
    <property type="entry name" value="Trans_reg_C"/>
    <property type="match status" value="1"/>
</dbReference>
<evidence type="ECO:0000256" key="2">
    <source>
        <dbReference type="ARBA" id="ARBA00023015"/>
    </source>
</evidence>
<evidence type="ECO:0000259" key="6">
    <source>
        <dbReference type="PROSITE" id="PS51755"/>
    </source>
</evidence>
<accession>A0ABY5KM69</accession>
<keyword evidence="8" id="KW-1185">Reference proteome</keyword>
<dbReference type="PANTHER" id="PTHR35807:SF1">
    <property type="entry name" value="TRANSCRIPTIONAL REGULATOR REDD"/>
    <property type="match status" value="1"/>
</dbReference>
<dbReference type="InterPro" id="IPR011990">
    <property type="entry name" value="TPR-like_helical_dom_sf"/>
</dbReference>
<dbReference type="InterPro" id="IPR001867">
    <property type="entry name" value="OmpR/PhoB-type_DNA-bd"/>
</dbReference>
<feature type="domain" description="OmpR/PhoB-type" evidence="6">
    <location>
        <begin position="1"/>
        <end position="96"/>
    </location>
</feature>
<keyword evidence="4" id="KW-0804">Transcription</keyword>
<feature type="DNA-binding region" description="OmpR/PhoB-type" evidence="5">
    <location>
        <begin position="1"/>
        <end position="96"/>
    </location>
</feature>
<evidence type="ECO:0000256" key="5">
    <source>
        <dbReference type="PROSITE-ProRule" id="PRU01091"/>
    </source>
</evidence>
<dbReference type="RefSeq" id="WP_227578809.1">
    <property type="nucleotide sequence ID" value="NZ_CP101987.1"/>
</dbReference>
<dbReference type="Proteomes" id="UP001316384">
    <property type="component" value="Chromosome"/>
</dbReference>
<dbReference type="InterPro" id="IPR051677">
    <property type="entry name" value="AfsR-DnrI-RedD_regulator"/>
</dbReference>
<dbReference type="SUPFAM" id="SSF48452">
    <property type="entry name" value="TPR-like"/>
    <property type="match status" value="2"/>
</dbReference>
<dbReference type="InterPro" id="IPR027417">
    <property type="entry name" value="P-loop_NTPase"/>
</dbReference>
<sequence>MPGPPASTRVSVLGALHAAVDGREVDLGAPKQRAVLAVLALHAGEHVGHDVLIDATWGERAPASARGSVHTYVSGLRRALGADVVRRRATGYVLDLPPDAVDALRAERHAREARDAPDLPAALAALDAALALWRQGDALAGVPGPFAARQRTRLAQLRVRLLVERTEVVVATGTDAASLADAADRLASEVAAHPYDERLRCALMSALHGSGRTAAALEQYEDLRRTLAADLGIDPGAGAQDLHARLLADQRMPTRAAPVRAAGTTSVAVAPGAAPAASAAVAGTQSTGTGMPPAQLPSTLATFVGRSRELLEVLRLAGTPDGARVVTVVGVGGVGKTSLAVRAGHMLRDRFTDGQLYVNLRGFDPRHPPVTPSAALRQLLAALGVLSAPQQHEQLVALWRSMVADRRLLVVLDNAASTEQVEDLLPGSASCFVLVTSRDRLGGLAVRHGARCLPLTRFDPAEARELLEGTLGADVVAGEPDATRRLVELCDALPFALRIAAEQVDTGPGASIGAMVARLEDSRHRLDVLDLDDGPSASVRGVLATSTAALDDAQQRMLCLLAALPCQSTSVLASAALVDVDPPRAAQLLGELREHHLLDLSDGRYVMHDLTRAHAAELADALSDDERAAARDRLLTWYVCTLVANMRHRLLQFDPPATRHEVPVLVDDGSELLRWTLAELANITALLREGHAHGHHRLVWQLVVLLFETYYAAAGATEWLDVLRTGSRSARALGDTRAQAVLLNHESVACSRLGRNDASVARLREALRLLDGDRWWYRVSVVSNLASTLREAREYDAALAAAHEAHAAAVDLGDGYYQVASGDVLCELYAELGQWGPAVRHGEPALALARADRHRVLEANLLVNLGLAADGLGDHDTAQRRFARVLELCAGMGDRYHEALALFGLARVRAARDGPAGAPGARRDAERALERFRELGAEEAGAVQDFLARLWVDADDDARVDVHR</sequence>
<evidence type="ECO:0000256" key="1">
    <source>
        <dbReference type="ARBA" id="ARBA00005820"/>
    </source>
</evidence>
<dbReference type="PANTHER" id="PTHR35807">
    <property type="entry name" value="TRANSCRIPTIONAL REGULATOR REDD-RELATED"/>
    <property type="match status" value="1"/>
</dbReference>
<dbReference type="SMART" id="SM01043">
    <property type="entry name" value="BTAD"/>
    <property type="match status" value="1"/>
</dbReference>
<dbReference type="PROSITE" id="PS51755">
    <property type="entry name" value="OMPR_PHOB"/>
    <property type="match status" value="1"/>
</dbReference>
<dbReference type="SMART" id="SM00862">
    <property type="entry name" value="Trans_reg_C"/>
    <property type="match status" value="1"/>
</dbReference>
<dbReference type="PRINTS" id="PR00364">
    <property type="entry name" value="DISEASERSIST"/>
</dbReference>
<evidence type="ECO:0000256" key="4">
    <source>
        <dbReference type="ARBA" id="ARBA00023163"/>
    </source>
</evidence>
<dbReference type="SUPFAM" id="SSF52540">
    <property type="entry name" value="P-loop containing nucleoside triphosphate hydrolases"/>
    <property type="match status" value="1"/>
</dbReference>
<dbReference type="InterPro" id="IPR005158">
    <property type="entry name" value="BTAD"/>
</dbReference>
<dbReference type="InterPro" id="IPR049945">
    <property type="entry name" value="AAA_22"/>
</dbReference>
<dbReference type="Gene3D" id="1.10.10.10">
    <property type="entry name" value="Winged helix-like DNA-binding domain superfamily/Winged helix DNA-binding domain"/>
    <property type="match status" value="1"/>
</dbReference>
<dbReference type="Pfam" id="PF03704">
    <property type="entry name" value="BTAD"/>
    <property type="match status" value="1"/>
</dbReference>
<dbReference type="InterPro" id="IPR036388">
    <property type="entry name" value="WH-like_DNA-bd_sf"/>
</dbReference>
<dbReference type="Gene3D" id="3.40.50.300">
    <property type="entry name" value="P-loop containing nucleotide triphosphate hydrolases"/>
    <property type="match status" value="1"/>
</dbReference>
<dbReference type="EMBL" id="CP101987">
    <property type="protein sequence ID" value="UUI71599.1"/>
    <property type="molecule type" value="Genomic_DNA"/>
</dbReference>
<evidence type="ECO:0000256" key="3">
    <source>
        <dbReference type="ARBA" id="ARBA00023125"/>
    </source>
</evidence>